<organism evidence="1">
    <name type="scientific">Sipha flava</name>
    <name type="common">yellow sugarcane aphid</name>
    <dbReference type="NCBI Taxonomy" id="143950"/>
    <lineage>
        <taxon>Eukaryota</taxon>
        <taxon>Metazoa</taxon>
        <taxon>Ecdysozoa</taxon>
        <taxon>Arthropoda</taxon>
        <taxon>Hexapoda</taxon>
        <taxon>Insecta</taxon>
        <taxon>Pterygota</taxon>
        <taxon>Neoptera</taxon>
        <taxon>Paraneoptera</taxon>
        <taxon>Hemiptera</taxon>
        <taxon>Sternorrhyncha</taxon>
        <taxon>Aphidomorpha</taxon>
        <taxon>Aphidoidea</taxon>
        <taxon>Aphididae</taxon>
        <taxon>Sipha</taxon>
    </lineage>
</organism>
<sequence>MYTFTKCARDNISQNPFRHVNIIYNTLVERCAGAGVICYFRNVCAFASRWDVVVRARAKKGKMEKKRNKRERTLRAITCGCGEEIYRRQVVSDNDDVVDRGEEKTISRIARLFSFVSLYRRCPEKPRTRVRRTRDRRRWRRLRAAHKGFAARSTLIYVTAGGERGRGR</sequence>
<proteinExistence type="predicted"/>
<dbReference type="AlphaFoldDB" id="A0A2S2Q0K8"/>
<name>A0A2S2Q0K8_9HEMI</name>
<evidence type="ECO:0000313" key="1">
    <source>
        <dbReference type="EMBL" id="MBY71305.1"/>
    </source>
</evidence>
<dbReference type="EMBL" id="GGMS01002102">
    <property type="protein sequence ID" value="MBY71305.1"/>
    <property type="molecule type" value="Transcribed_RNA"/>
</dbReference>
<gene>
    <name evidence="1" type="ORF">g.32068</name>
</gene>
<accession>A0A2S2Q0K8</accession>
<reference evidence="1" key="1">
    <citation type="submission" date="2018-04" db="EMBL/GenBank/DDBJ databases">
        <title>Transcriptome assembly of Sipha flava.</title>
        <authorList>
            <person name="Scully E.D."/>
            <person name="Geib S.M."/>
            <person name="Palmer N.A."/>
            <person name="Koch K."/>
            <person name="Bradshaw J."/>
            <person name="Heng-Moss T."/>
            <person name="Sarath G."/>
        </authorList>
    </citation>
    <scope>NUCLEOTIDE SEQUENCE</scope>
</reference>
<protein>
    <submittedName>
        <fullName evidence="1">Uncharacterized protein</fullName>
    </submittedName>
</protein>